<feature type="region of interest" description="Disordered" evidence="1">
    <location>
        <begin position="127"/>
        <end position="169"/>
    </location>
</feature>
<dbReference type="OrthoDB" id="4122883at2"/>
<dbReference type="EMBL" id="LMWN01000046">
    <property type="protein sequence ID" value="KUN00866.1"/>
    <property type="molecule type" value="Genomic_DNA"/>
</dbReference>
<feature type="region of interest" description="Disordered" evidence="1">
    <location>
        <begin position="244"/>
        <end position="277"/>
    </location>
</feature>
<gene>
    <name evidence="2" type="ORF">AQI95_33315</name>
</gene>
<dbReference type="STRING" id="67386.AQI95_33315"/>
<proteinExistence type="predicted"/>
<dbReference type="Gene3D" id="2.60.40.10">
    <property type="entry name" value="Immunoglobulins"/>
    <property type="match status" value="1"/>
</dbReference>
<dbReference type="SUPFAM" id="SSF49373">
    <property type="entry name" value="Invasin/intimin cell-adhesion fragments"/>
    <property type="match status" value="1"/>
</dbReference>
<feature type="compositionally biased region" description="Gly residues" evidence="1">
    <location>
        <begin position="136"/>
        <end position="145"/>
    </location>
</feature>
<evidence type="ECO:0000313" key="2">
    <source>
        <dbReference type="EMBL" id="KUN00866.1"/>
    </source>
</evidence>
<feature type="region of interest" description="Disordered" evidence="1">
    <location>
        <begin position="81"/>
        <end position="103"/>
    </location>
</feature>
<accession>A0A117PZL3</accession>
<reference evidence="2 3" key="1">
    <citation type="submission" date="2015-10" db="EMBL/GenBank/DDBJ databases">
        <title>Draft genome sequence of Streptomyces yokosukanensis DSM 40224, type strain for the species Streptomyces yokosukanensis.</title>
        <authorList>
            <person name="Ruckert C."/>
            <person name="Winkler A."/>
            <person name="Kalinowski J."/>
            <person name="Kampfer P."/>
            <person name="Glaeser S."/>
        </authorList>
    </citation>
    <scope>NUCLEOTIDE SEQUENCE [LARGE SCALE GENOMIC DNA]</scope>
    <source>
        <strain evidence="2 3">DSM 40224</strain>
    </source>
</reference>
<keyword evidence="3" id="KW-1185">Reference proteome</keyword>
<dbReference type="InterPro" id="IPR008964">
    <property type="entry name" value="Invasin/intimin_cell_adhesion"/>
</dbReference>
<evidence type="ECO:0000256" key="1">
    <source>
        <dbReference type="SAM" id="MobiDB-lite"/>
    </source>
</evidence>
<dbReference type="Proteomes" id="UP000053127">
    <property type="component" value="Unassembled WGS sequence"/>
</dbReference>
<evidence type="ECO:0008006" key="4">
    <source>
        <dbReference type="Google" id="ProtNLM"/>
    </source>
</evidence>
<name>A0A117PZL3_9ACTN</name>
<dbReference type="RefSeq" id="WP_067132672.1">
    <property type="nucleotide sequence ID" value="NZ_KQ948221.1"/>
</dbReference>
<evidence type="ECO:0000313" key="3">
    <source>
        <dbReference type="Proteomes" id="UP000053127"/>
    </source>
</evidence>
<protein>
    <recommendedName>
        <fullName evidence="4">Big-1 domain-containing protein</fullName>
    </recommendedName>
</protein>
<dbReference type="GO" id="GO:0005975">
    <property type="term" value="P:carbohydrate metabolic process"/>
    <property type="evidence" value="ECO:0007669"/>
    <property type="project" value="UniProtKB-ARBA"/>
</dbReference>
<organism evidence="2 3">
    <name type="scientific">Streptomyces yokosukanensis</name>
    <dbReference type="NCBI Taxonomy" id="67386"/>
    <lineage>
        <taxon>Bacteria</taxon>
        <taxon>Bacillati</taxon>
        <taxon>Actinomycetota</taxon>
        <taxon>Actinomycetes</taxon>
        <taxon>Kitasatosporales</taxon>
        <taxon>Streptomycetaceae</taxon>
        <taxon>Streptomyces</taxon>
    </lineage>
</organism>
<dbReference type="AlphaFoldDB" id="A0A117PZL3"/>
<dbReference type="InterPro" id="IPR013783">
    <property type="entry name" value="Ig-like_fold"/>
</dbReference>
<comment type="caution">
    <text evidence="2">The sequence shown here is derived from an EMBL/GenBank/DDBJ whole genome shotgun (WGS) entry which is preliminary data.</text>
</comment>
<sequence>MSKANLATQRFTYTGADQFATVPAGVTHVEIKVWGAGGGGAGDPGNSGRGGGGGGFSTGTVAVAPGQRLLVVVGQGGQAGSAARTYGQGGAGSRSDYPGGSGGGLSGVFRDSLAQAQALVIAGGGGGATGTRNPGVGAGGGGGLSGSTAGRDARDGSPGTQTAGGVGGTGGVAPGVAGAALWGGNAGQNAGKFTMSGGGGGGGYWGGGGGVSQANSNDAHQIPGVGGGGSGYLASAVSGGVTTAGQAAPAKSTGGLAAGNDNPDYQPGVGNGGGSHNGGHGLVVLQWQVTVGLLQVVSGDGQTTEPSEKFADPLVVKACSADGKTPIAGTVVTFTVTEGDASFPGGGRSVSVTANGNGLATAPALTAGAGQGPVKVTAQAGGVRAVYSLKVTPAFEVGPGGPPDVRLVQGADVGYPGVRVRATNSTGPIGLQKVEVRLPAGQGLRWGTEGMPDYQLTVLGGDVYQGQLSADRMTLTFDDVDLDKAPGQEKVMWVAVSADHDASLGTTSLTFTVGAKSTASTPIVVTPDFTVSPGGSPVTAERAGAVVYPGVEVRSNGSQSIPLQTVTAVLPADAALRFGTPDSPDHQLTVWGADGNETFYVGSISDDGQTLSFSDVDLAIPEDGSQSVMWVCVSASDDTPHGTTSVQFTVGDRISQSTAIDVI</sequence>